<dbReference type="InterPro" id="IPR006176">
    <property type="entry name" value="3-OHacyl-CoA_DH_NAD-bd"/>
</dbReference>
<evidence type="ECO:0000256" key="5">
    <source>
        <dbReference type="ARBA" id="ARBA00022832"/>
    </source>
</evidence>
<feature type="binding site" evidence="12">
    <location>
        <position position="127"/>
    </location>
    <ligand>
        <name>NAD(+)</name>
        <dbReference type="ChEBI" id="CHEBI:57540"/>
    </ligand>
</feature>
<evidence type="ECO:0000256" key="11">
    <source>
        <dbReference type="PIRSR" id="PIRSR000105-1"/>
    </source>
</evidence>
<feature type="binding site" evidence="12">
    <location>
        <position position="62"/>
    </location>
    <ligand>
        <name>NAD(+)</name>
        <dbReference type="ChEBI" id="CHEBI:57540"/>
    </ligand>
</feature>
<feature type="binding site" evidence="12">
    <location>
        <begin position="39"/>
        <end position="44"/>
    </location>
    <ligand>
        <name>NAD(+)</name>
        <dbReference type="ChEBI" id="CHEBI:57540"/>
    </ligand>
</feature>
<dbReference type="SUPFAM" id="SSF48179">
    <property type="entry name" value="6-phosphogluconate dehydrogenase C-terminal domain-like"/>
    <property type="match status" value="1"/>
</dbReference>
<dbReference type="Proteomes" id="UP001149813">
    <property type="component" value="Unassembled WGS sequence"/>
</dbReference>
<dbReference type="PANTHER" id="PTHR43561:SF3">
    <property type="entry name" value="HYDROXYACYL-COENZYME A DEHYDROGENASE, MITOCHONDRIAL"/>
    <property type="match status" value="1"/>
</dbReference>
<keyword evidence="8" id="KW-0443">Lipid metabolism</keyword>
<evidence type="ECO:0000313" key="16">
    <source>
        <dbReference type="EMBL" id="KAJ1723925.1"/>
    </source>
</evidence>
<dbReference type="PROSITE" id="PS00067">
    <property type="entry name" value="3HCDH"/>
    <property type="match status" value="1"/>
</dbReference>
<evidence type="ECO:0000256" key="8">
    <source>
        <dbReference type="ARBA" id="ARBA00023098"/>
    </source>
</evidence>
<dbReference type="SUPFAM" id="SSF51735">
    <property type="entry name" value="NAD(P)-binding Rossmann-fold domains"/>
    <property type="match status" value="1"/>
</dbReference>
<feature type="binding site" evidence="13">
    <location>
        <position position="154"/>
    </location>
    <ligand>
        <name>CoA</name>
        <dbReference type="ChEBI" id="CHEBI:57287"/>
    </ligand>
</feature>
<name>A0A9W8CRU0_9FUNG</name>
<keyword evidence="5" id="KW-0276">Fatty acid metabolism</keyword>
<dbReference type="InterPro" id="IPR006108">
    <property type="entry name" value="3HC_DH_C"/>
</dbReference>
<dbReference type="GO" id="GO:0005759">
    <property type="term" value="C:mitochondrial matrix"/>
    <property type="evidence" value="ECO:0007669"/>
    <property type="project" value="UniProtKB-SubCell"/>
</dbReference>
<feature type="binding site" evidence="12">
    <location>
        <position position="132"/>
    </location>
    <ligand>
        <name>NAD(+)</name>
        <dbReference type="ChEBI" id="CHEBI:57540"/>
    </ligand>
</feature>
<comment type="similarity">
    <text evidence="3">Belongs to the 3-hydroxyacyl-CoA dehydrogenase family.</text>
</comment>
<protein>
    <recommendedName>
        <fullName evidence="4">3-hydroxyacyl-CoA dehydrogenase</fullName>
        <ecNumber evidence="4">1.1.1.35</ecNumber>
    </recommendedName>
</protein>
<sequence length="329" mass="35133">MYKYTTSSFTTRLGMRPIVARALYSSSASSPIKRVAVVGGGQMGAGIAQVSATFEHGVTLIDVNAEALERGQKYMAKSLARVAKKKFPAEPNVASDWVEAVLGRVRPTTSLSEGVRSADLVVEAVVENIGVKQKLFGDIAQAAPGHCLLASNTSSLPIGRIAEHLDAEAKARTLGLHFFNPVPQMKLVEVVRAEHTGAQAIESAVAFVESIGKAPAVCKDTPGFIVNRLLLPYMMEAIRLLERGAAEARDIDTAMKLGAGYPMGPFELCDYVGLDTLKFITDGWFKEGDGLRGDKAFAASPKLDELVAAGHLGVKSGRGFYDYSASKKK</sequence>
<evidence type="ECO:0000256" key="12">
    <source>
        <dbReference type="PIRSR" id="PIRSR000105-2"/>
    </source>
</evidence>
<feature type="binding site" evidence="13">
    <location>
        <position position="78"/>
    </location>
    <ligand>
        <name>CoA</name>
        <dbReference type="ChEBI" id="CHEBI:57287"/>
    </ligand>
</feature>
<dbReference type="EC" id="1.1.1.35" evidence="4"/>
<gene>
    <name evidence="16" type="ORF">LPJ53_001780</name>
</gene>
<evidence type="ECO:0000256" key="13">
    <source>
        <dbReference type="PIRSR" id="PIRSR000105-3"/>
    </source>
</evidence>
<dbReference type="InterPro" id="IPR006180">
    <property type="entry name" value="3-OHacyl-CoA_DH_CS"/>
</dbReference>
<reference evidence="16" key="1">
    <citation type="submission" date="2022-07" db="EMBL/GenBank/DDBJ databases">
        <title>Phylogenomic reconstructions and comparative analyses of Kickxellomycotina fungi.</title>
        <authorList>
            <person name="Reynolds N.K."/>
            <person name="Stajich J.E."/>
            <person name="Barry K."/>
            <person name="Grigoriev I.V."/>
            <person name="Crous P."/>
            <person name="Smith M.E."/>
        </authorList>
    </citation>
    <scope>NUCLEOTIDE SEQUENCE</scope>
    <source>
        <strain evidence="16">NBRC 32514</strain>
    </source>
</reference>
<feature type="binding site" evidence="12">
    <location>
        <position position="154"/>
    </location>
    <ligand>
        <name>NAD(+)</name>
        <dbReference type="ChEBI" id="CHEBI:57540"/>
    </ligand>
</feature>
<evidence type="ECO:0000256" key="2">
    <source>
        <dbReference type="ARBA" id="ARBA00005005"/>
    </source>
</evidence>
<dbReference type="Pfam" id="PF00725">
    <property type="entry name" value="3HCDH"/>
    <property type="match status" value="1"/>
</dbReference>
<dbReference type="AlphaFoldDB" id="A0A9W8CRU0"/>
<dbReference type="FunFam" id="3.40.50.720:FF:000009">
    <property type="entry name" value="Fatty oxidation complex, alpha subunit"/>
    <property type="match status" value="1"/>
</dbReference>
<evidence type="ECO:0000256" key="4">
    <source>
        <dbReference type="ARBA" id="ARBA00013000"/>
    </source>
</evidence>
<feature type="binding site" evidence="12">
    <location>
        <position position="180"/>
    </location>
    <ligand>
        <name>NAD(+)</name>
        <dbReference type="ChEBI" id="CHEBI:57540"/>
    </ligand>
</feature>
<evidence type="ECO:0000256" key="1">
    <source>
        <dbReference type="ARBA" id="ARBA00004305"/>
    </source>
</evidence>
<dbReference type="InterPro" id="IPR052242">
    <property type="entry name" value="Mito_3-hydroxyacyl-CoA_DH"/>
</dbReference>
<dbReference type="InterPro" id="IPR036291">
    <property type="entry name" value="NAD(P)-bd_dom_sf"/>
</dbReference>
<dbReference type="PANTHER" id="PTHR43561">
    <property type="match status" value="1"/>
</dbReference>
<dbReference type="GO" id="GO:0006635">
    <property type="term" value="P:fatty acid beta-oxidation"/>
    <property type="evidence" value="ECO:0007669"/>
    <property type="project" value="TreeGrafter"/>
</dbReference>
<organism evidence="16 17">
    <name type="scientific">Coemansia erecta</name>
    <dbReference type="NCBI Taxonomy" id="147472"/>
    <lineage>
        <taxon>Eukaryota</taxon>
        <taxon>Fungi</taxon>
        <taxon>Fungi incertae sedis</taxon>
        <taxon>Zoopagomycota</taxon>
        <taxon>Kickxellomycotina</taxon>
        <taxon>Kickxellomycetes</taxon>
        <taxon>Kickxellales</taxon>
        <taxon>Kickxellaceae</taxon>
        <taxon>Coemansia</taxon>
    </lineage>
</organism>
<keyword evidence="7 12" id="KW-0520">NAD</keyword>
<comment type="catalytic activity">
    <reaction evidence="10">
        <text>a (3S)-3-hydroxyacyl-CoA + NAD(+) = a 3-oxoacyl-CoA + NADH + H(+)</text>
        <dbReference type="Rhea" id="RHEA:22432"/>
        <dbReference type="ChEBI" id="CHEBI:15378"/>
        <dbReference type="ChEBI" id="CHEBI:57318"/>
        <dbReference type="ChEBI" id="CHEBI:57540"/>
        <dbReference type="ChEBI" id="CHEBI:57945"/>
        <dbReference type="ChEBI" id="CHEBI:90726"/>
        <dbReference type="EC" id="1.1.1.35"/>
    </reaction>
</comment>
<feature type="binding site" evidence="13">
    <location>
        <position position="85"/>
    </location>
    <ligand>
        <name>CoA</name>
        <dbReference type="ChEBI" id="CHEBI:57287"/>
    </ligand>
</feature>
<dbReference type="Pfam" id="PF02737">
    <property type="entry name" value="3HCDH_N"/>
    <property type="match status" value="1"/>
</dbReference>
<dbReference type="GO" id="GO:0003857">
    <property type="term" value="F:(3S)-3-hydroxyacyl-CoA dehydrogenase (NAD+) activity"/>
    <property type="evidence" value="ECO:0007669"/>
    <property type="project" value="UniProtKB-EC"/>
</dbReference>
<dbReference type="PIRSF" id="PIRSF000105">
    <property type="entry name" value="HCDH"/>
    <property type="match status" value="1"/>
</dbReference>
<evidence type="ECO:0000313" key="17">
    <source>
        <dbReference type="Proteomes" id="UP001149813"/>
    </source>
</evidence>
<dbReference type="Gene3D" id="3.40.50.720">
    <property type="entry name" value="NAD(P)-binding Rossmann-like Domain"/>
    <property type="match status" value="1"/>
</dbReference>
<evidence type="ECO:0000256" key="7">
    <source>
        <dbReference type="ARBA" id="ARBA00023027"/>
    </source>
</evidence>
<dbReference type="GO" id="GO:0070403">
    <property type="term" value="F:NAD+ binding"/>
    <property type="evidence" value="ECO:0007669"/>
    <property type="project" value="InterPro"/>
</dbReference>
<comment type="subcellular location">
    <subcellularLocation>
        <location evidence="1">Mitochondrion matrix</location>
    </subcellularLocation>
</comment>
<keyword evidence="6" id="KW-0560">Oxidoreductase</keyword>
<feature type="binding site" evidence="12">
    <location>
        <position position="315"/>
    </location>
    <ligand>
        <name>NAD(+)</name>
        <dbReference type="ChEBI" id="CHEBI:57540"/>
    </ligand>
</feature>
<evidence type="ECO:0000256" key="6">
    <source>
        <dbReference type="ARBA" id="ARBA00023002"/>
    </source>
</evidence>
<dbReference type="InterPro" id="IPR013328">
    <property type="entry name" value="6PGD_dom2"/>
</dbReference>
<evidence type="ECO:0000259" key="15">
    <source>
        <dbReference type="Pfam" id="PF02737"/>
    </source>
</evidence>
<dbReference type="InterPro" id="IPR008927">
    <property type="entry name" value="6-PGluconate_DH-like_C_sf"/>
</dbReference>
<feature type="domain" description="3-hydroxyacyl-CoA dehydrogenase C-terminal" evidence="14">
    <location>
        <begin position="223"/>
        <end position="323"/>
    </location>
</feature>
<proteinExistence type="inferred from homology"/>
<feature type="domain" description="3-hydroxyacyl-CoA dehydrogenase NAD binding" evidence="15">
    <location>
        <begin position="35"/>
        <end position="221"/>
    </location>
</feature>
<dbReference type="OrthoDB" id="5958943at2759"/>
<dbReference type="Gene3D" id="1.10.1040.10">
    <property type="entry name" value="N-(1-d-carboxylethyl)-l-norvaline Dehydrogenase, domain 2"/>
    <property type="match status" value="1"/>
</dbReference>
<dbReference type="EMBL" id="JANBOJ010000048">
    <property type="protein sequence ID" value="KAJ1723925.1"/>
    <property type="molecule type" value="Genomic_DNA"/>
</dbReference>
<keyword evidence="17" id="KW-1185">Reference proteome</keyword>
<accession>A0A9W8CRU0</accession>
<evidence type="ECO:0000259" key="14">
    <source>
        <dbReference type="Pfam" id="PF00725"/>
    </source>
</evidence>
<comment type="pathway">
    <text evidence="2">Lipid metabolism; fatty acid beta-oxidation.</text>
</comment>
<comment type="caution">
    <text evidence="16">The sequence shown here is derived from an EMBL/GenBank/DDBJ whole genome shotgun (WGS) entry which is preliminary data.</text>
</comment>
<keyword evidence="9" id="KW-0496">Mitochondrion</keyword>
<evidence type="ECO:0000256" key="10">
    <source>
        <dbReference type="ARBA" id="ARBA00049556"/>
    </source>
</evidence>
<dbReference type="InterPro" id="IPR022694">
    <property type="entry name" value="3-OHacyl-CoA_DH"/>
</dbReference>
<feature type="site" description="Important for catalytic activity" evidence="11">
    <location>
        <position position="177"/>
    </location>
</feature>
<evidence type="ECO:0000256" key="9">
    <source>
        <dbReference type="ARBA" id="ARBA00023128"/>
    </source>
</evidence>
<evidence type="ECO:0000256" key="3">
    <source>
        <dbReference type="ARBA" id="ARBA00009463"/>
    </source>
</evidence>